<name>A0ABP7VUQ0_9FLAO</name>
<organism evidence="3 4">
    <name type="scientific">Flavobacterium cheonanense</name>
    <dbReference type="NCBI Taxonomy" id="706183"/>
    <lineage>
        <taxon>Bacteria</taxon>
        <taxon>Pseudomonadati</taxon>
        <taxon>Bacteroidota</taxon>
        <taxon>Flavobacteriia</taxon>
        <taxon>Flavobacteriales</taxon>
        <taxon>Flavobacteriaceae</taxon>
        <taxon>Flavobacterium</taxon>
    </lineage>
</organism>
<evidence type="ECO:0000256" key="1">
    <source>
        <dbReference type="SAM" id="Coils"/>
    </source>
</evidence>
<dbReference type="Proteomes" id="UP001500367">
    <property type="component" value="Unassembled WGS sequence"/>
</dbReference>
<feature type="domain" description="DUF4116" evidence="2">
    <location>
        <begin position="401"/>
        <end position="448"/>
    </location>
</feature>
<protein>
    <recommendedName>
        <fullName evidence="2">DUF4116 domain-containing protein</fullName>
    </recommendedName>
</protein>
<feature type="coiled-coil region" evidence="1">
    <location>
        <begin position="31"/>
        <end position="58"/>
    </location>
</feature>
<proteinExistence type="predicted"/>
<dbReference type="Pfam" id="PF14903">
    <property type="entry name" value="WG_beta_rep"/>
    <property type="match status" value="1"/>
</dbReference>
<dbReference type="InterPro" id="IPR025197">
    <property type="entry name" value="DUF4116"/>
</dbReference>
<keyword evidence="1" id="KW-0175">Coiled coil</keyword>
<evidence type="ECO:0000259" key="2">
    <source>
        <dbReference type="Pfam" id="PF13475"/>
    </source>
</evidence>
<sequence length="464" mass="54953">MKTNLQMKEALKLITIIPNIIQYKLFFNTILKSNAEIAIRLEEKLNNLNKKIEELSLEDITIIVENLFWKNLKIYNLVNTKDEFCLPFMYTNLFYGLKESLELFPLSKYDNQFLDIINKYGKVLYEDAYFVHLLNNNLIIIQDYDLNNNLYKYDSKSEELVFIAEEVDDSFFESPIRFSENKLFFSNGYVNENFEPQTPFCFDAGKEFNEGLAAVCLNGKWGYINHKSEIVIDFQFGDANSFENGFAKVFELKPEFKSEKGNWIEVNSSNQHSQFNYSEDVFDINFPQFPIQIKKPLSVIRKLQKKREEFIEQYHFYALGFGNNSYNLPIDTDKYGKWITIDKLGNQVNIEIAIEADLEMKNRKARLDVLEKEERFNSWLKKIINHSDLTFSVPDDLFLSREFVIKSIQENPKCFIHFSTYYADDDEICEIAFNLNPDLYYYFSERLKSVFLDKFNELQEELPF</sequence>
<comment type="caution">
    <text evidence="3">The sequence shown here is derived from an EMBL/GenBank/DDBJ whole genome shotgun (WGS) entry which is preliminary data.</text>
</comment>
<gene>
    <name evidence="3" type="ORF">GCM10022389_19850</name>
</gene>
<dbReference type="EMBL" id="BAABCT010000005">
    <property type="protein sequence ID" value="GAA4074336.1"/>
    <property type="molecule type" value="Genomic_DNA"/>
</dbReference>
<dbReference type="Pfam" id="PF13475">
    <property type="entry name" value="DUF4116"/>
    <property type="match status" value="1"/>
</dbReference>
<evidence type="ECO:0000313" key="4">
    <source>
        <dbReference type="Proteomes" id="UP001500367"/>
    </source>
</evidence>
<evidence type="ECO:0000313" key="3">
    <source>
        <dbReference type="EMBL" id="GAA4074336.1"/>
    </source>
</evidence>
<dbReference type="InterPro" id="IPR032774">
    <property type="entry name" value="WG_beta_rep"/>
</dbReference>
<accession>A0ABP7VUQ0</accession>
<keyword evidence="4" id="KW-1185">Reference proteome</keyword>
<reference evidence="4" key="1">
    <citation type="journal article" date="2019" name="Int. J. Syst. Evol. Microbiol.">
        <title>The Global Catalogue of Microorganisms (GCM) 10K type strain sequencing project: providing services to taxonomists for standard genome sequencing and annotation.</title>
        <authorList>
            <consortium name="The Broad Institute Genomics Platform"/>
            <consortium name="The Broad Institute Genome Sequencing Center for Infectious Disease"/>
            <person name="Wu L."/>
            <person name="Ma J."/>
        </authorList>
    </citation>
    <scope>NUCLEOTIDE SEQUENCE [LARGE SCALE GENOMIC DNA]</scope>
    <source>
        <strain evidence="4">JCM 17069</strain>
    </source>
</reference>